<dbReference type="AlphaFoldDB" id="A0A074YAI5"/>
<protein>
    <submittedName>
        <fullName evidence="1">Uncharacterized protein</fullName>
    </submittedName>
</protein>
<dbReference type="HOGENOM" id="CLU_2503791_0_0_1"/>
<dbReference type="InParanoid" id="A0A074YAI5"/>
<dbReference type="Proteomes" id="UP000030641">
    <property type="component" value="Unassembled WGS sequence"/>
</dbReference>
<dbReference type="OrthoDB" id="10483349at2759"/>
<dbReference type="GeneID" id="25367645"/>
<name>A0A074YAI5_AURSE</name>
<proteinExistence type="predicted"/>
<accession>A0A074YAI5</accession>
<reference evidence="1 2" key="1">
    <citation type="journal article" date="2014" name="BMC Genomics">
        <title>Genome sequencing of four Aureobasidium pullulans varieties: biotechnological potential, stress tolerance, and description of new species.</title>
        <authorList>
            <person name="Gostin Ar C."/>
            <person name="Ohm R.A."/>
            <person name="Kogej T."/>
            <person name="Sonjak S."/>
            <person name="Turk M."/>
            <person name="Zajc J."/>
            <person name="Zalar P."/>
            <person name="Grube M."/>
            <person name="Sun H."/>
            <person name="Han J."/>
            <person name="Sharma A."/>
            <person name="Chiniquy J."/>
            <person name="Ngan C.Y."/>
            <person name="Lipzen A."/>
            <person name="Barry K."/>
            <person name="Grigoriev I.V."/>
            <person name="Gunde-Cimerman N."/>
        </authorList>
    </citation>
    <scope>NUCLEOTIDE SEQUENCE [LARGE SCALE GENOMIC DNA]</scope>
    <source>
        <strain evidence="1 2">EXF-2481</strain>
    </source>
</reference>
<evidence type="ECO:0000313" key="1">
    <source>
        <dbReference type="EMBL" id="KEQ91152.1"/>
    </source>
</evidence>
<keyword evidence="2" id="KW-1185">Reference proteome</keyword>
<dbReference type="RefSeq" id="XP_013339640.1">
    <property type="nucleotide sequence ID" value="XM_013484186.1"/>
</dbReference>
<organism evidence="1 2">
    <name type="scientific">Aureobasidium subglaciale (strain EXF-2481)</name>
    <name type="common">Aureobasidium pullulans var. subglaciale</name>
    <dbReference type="NCBI Taxonomy" id="1043005"/>
    <lineage>
        <taxon>Eukaryota</taxon>
        <taxon>Fungi</taxon>
        <taxon>Dikarya</taxon>
        <taxon>Ascomycota</taxon>
        <taxon>Pezizomycotina</taxon>
        <taxon>Dothideomycetes</taxon>
        <taxon>Dothideomycetidae</taxon>
        <taxon>Dothideales</taxon>
        <taxon>Saccotheciaceae</taxon>
        <taxon>Aureobasidium</taxon>
    </lineage>
</organism>
<dbReference type="EMBL" id="KL584781">
    <property type="protein sequence ID" value="KEQ91152.1"/>
    <property type="molecule type" value="Genomic_DNA"/>
</dbReference>
<sequence>MHFEASASVYLHHVSCDLGLQGNKNIPCPSRVKVILIVPDAFSALDLRWLDMILRYASYLSRNPVKIATTTIATTIDTAILRVLEH</sequence>
<feature type="non-terminal residue" evidence="1">
    <location>
        <position position="86"/>
    </location>
</feature>
<gene>
    <name evidence="1" type="ORF">AUEXF2481DRAFT_44347</name>
</gene>
<evidence type="ECO:0000313" key="2">
    <source>
        <dbReference type="Proteomes" id="UP000030641"/>
    </source>
</evidence>